<dbReference type="EMBL" id="PVWQ01000001">
    <property type="protein sequence ID" value="RDW93707.1"/>
    <property type="molecule type" value="Genomic_DNA"/>
</dbReference>
<comment type="caution">
    <text evidence="2">The sequence shown here is derived from an EMBL/GenBank/DDBJ whole genome shotgun (WGS) entry which is preliminary data.</text>
</comment>
<dbReference type="GeneID" id="38111399"/>
<gene>
    <name evidence="2" type="ORF">DSM5745_01029</name>
</gene>
<keyword evidence="3" id="KW-1185">Reference proteome</keyword>
<reference evidence="2 3" key="1">
    <citation type="journal article" date="2018" name="IMA Fungus">
        <title>IMA Genome-F 9: Draft genome sequence of Annulohypoxylon stygium, Aspergillus mulundensis, Berkeleyomyces basicola (syn. Thielaviopsis basicola), Ceratocystis smalleyi, two Cercospora beticola strains, Coleophoma cylindrospora, Fusarium fracticaudum, Phialophora cf. hyalina, and Morchella septimelata.</title>
        <authorList>
            <person name="Wingfield B.D."/>
            <person name="Bills G.F."/>
            <person name="Dong Y."/>
            <person name="Huang W."/>
            <person name="Nel W.J."/>
            <person name="Swalarsk-Parry B.S."/>
            <person name="Vaghefi N."/>
            <person name="Wilken P.M."/>
            <person name="An Z."/>
            <person name="de Beer Z.W."/>
            <person name="De Vos L."/>
            <person name="Chen L."/>
            <person name="Duong T.A."/>
            <person name="Gao Y."/>
            <person name="Hammerbacher A."/>
            <person name="Kikkert J.R."/>
            <person name="Li Y."/>
            <person name="Li H."/>
            <person name="Li K."/>
            <person name="Li Q."/>
            <person name="Liu X."/>
            <person name="Ma X."/>
            <person name="Naidoo K."/>
            <person name="Pethybridge S.J."/>
            <person name="Sun J."/>
            <person name="Steenkamp E.T."/>
            <person name="van der Nest M.A."/>
            <person name="van Wyk S."/>
            <person name="Wingfield M.J."/>
            <person name="Xiong C."/>
            <person name="Yue Q."/>
            <person name="Zhang X."/>
        </authorList>
    </citation>
    <scope>NUCLEOTIDE SEQUENCE [LARGE SCALE GENOMIC DNA]</scope>
    <source>
        <strain evidence="2 3">DSM 5745</strain>
    </source>
</reference>
<feature type="region of interest" description="Disordered" evidence="1">
    <location>
        <begin position="1"/>
        <end position="31"/>
    </location>
</feature>
<evidence type="ECO:0000256" key="1">
    <source>
        <dbReference type="SAM" id="MobiDB-lite"/>
    </source>
</evidence>
<name>A0A3D8T565_9EURO</name>
<dbReference type="AlphaFoldDB" id="A0A3D8T565"/>
<feature type="compositionally biased region" description="Pro residues" evidence="1">
    <location>
        <begin position="1"/>
        <end position="29"/>
    </location>
</feature>
<proteinExistence type="predicted"/>
<evidence type="ECO:0000313" key="2">
    <source>
        <dbReference type="EMBL" id="RDW93707.1"/>
    </source>
</evidence>
<protein>
    <submittedName>
        <fullName evidence="2">Uncharacterized protein</fullName>
    </submittedName>
</protein>
<sequence length="364" mass="40471">MEDADPLPPAPAHAPPSQPTNPSPNPLNPSPVRILVQTLTHLVPSDKKIWKPERNPGSDKVISMLHRMCQHVWGCAFDPERYHRWYTYGEEHLGYNSRACFFLIDTGTAEDDEQVPVLAFEWTGAEFKPRPDILQSSDVVEELKHTPFTPRPRSPGRKERPVKKRVRDMLRAAERVPDAQLEYIQQHPEDMEWLKQKLRPRFYANLLAQIEARPGEREEDERDAERLSAEEPGVYPVYRGHDSENPMNYIEHPFNENHRVQPNPLRPTPTKPILPLKRAHPPTLPTSPIVLPTPKSPRTSAPLAAHKLIRLPSPAALDAVRVRPFLAAPADGLGAAGAAAAAAVAGCGVGAGGALAEEGHGVYL</sequence>
<dbReference type="OrthoDB" id="4379079at2759"/>
<accession>A0A3D8T565</accession>
<dbReference type="RefSeq" id="XP_026608890.1">
    <property type="nucleotide sequence ID" value="XM_026743045.1"/>
</dbReference>
<evidence type="ECO:0000313" key="3">
    <source>
        <dbReference type="Proteomes" id="UP000256690"/>
    </source>
</evidence>
<feature type="region of interest" description="Disordered" evidence="1">
    <location>
        <begin position="279"/>
        <end position="298"/>
    </location>
</feature>
<dbReference type="Proteomes" id="UP000256690">
    <property type="component" value="Unassembled WGS sequence"/>
</dbReference>
<organism evidence="2 3">
    <name type="scientific">Aspergillus mulundensis</name>
    <dbReference type="NCBI Taxonomy" id="1810919"/>
    <lineage>
        <taxon>Eukaryota</taxon>
        <taxon>Fungi</taxon>
        <taxon>Dikarya</taxon>
        <taxon>Ascomycota</taxon>
        <taxon>Pezizomycotina</taxon>
        <taxon>Eurotiomycetes</taxon>
        <taxon>Eurotiomycetidae</taxon>
        <taxon>Eurotiales</taxon>
        <taxon>Aspergillaceae</taxon>
        <taxon>Aspergillus</taxon>
        <taxon>Aspergillus subgen. Nidulantes</taxon>
    </lineage>
</organism>